<evidence type="ECO:0000313" key="2">
    <source>
        <dbReference type="Proteomes" id="UP001241377"/>
    </source>
</evidence>
<reference evidence="1" key="1">
    <citation type="submission" date="2023-04" db="EMBL/GenBank/DDBJ databases">
        <title>Draft Genome sequencing of Naganishia species isolated from polar environments using Oxford Nanopore Technology.</title>
        <authorList>
            <person name="Leo P."/>
            <person name="Venkateswaran K."/>
        </authorList>
    </citation>
    <scope>NUCLEOTIDE SEQUENCE</scope>
    <source>
        <strain evidence="1">MNA-CCFEE 5261</strain>
    </source>
</reference>
<dbReference type="EMBL" id="JASBWR010000037">
    <property type="protein sequence ID" value="KAJ9104947.1"/>
    <property type="molecule type" value="Genomic_DNA"/>
</dbReference>
<sequence>MNTLEGLRDLLKTEGSAAKAQDTADSQSIIKNIPVGRIAVVTDGFACNVRISKEVTAFWTVEKSEVRLVAVDLTKREGFHLQSGLTLGEQAIGFSKTSAAISNVSDAPSTNDVLLTLPVIVLKADAEFSRPFIRIQGDVCIHHFTGTLKPSTFDRVLAMYRAIGSDMKAIGRLLSNARGAPANPNSQLEHEKSAQKHQQRFIINLAYEVKGVHLSLKASDIVSTLLIQSGRVYGNFSRDTDITGETWSAHLDSLELSLGHAQEPPKDRTSQRSRAIQSAHLLCSFAIEQKPRLENTSSEGKRPTAIIDTTIQRVHAVMHVSALEEMYSLLNSWSRDLKILAERRKQEWEEIKEGTKELIRADVKTGEAEAVGWMESAILTVVISSFAVAVPLHAESVLDKRRQSSLPAALLFTIRRLDVVNRKGESGRTGMQDLYLQYVDSFDSHDDRHYDGQFHLSNNRMHLPEAQLQFMLEHSSDIRSLQLSSIFKGFELRLDRHVGRYMAKTYVVYSRGKAQIEQLYRAYSVDIPEAQNPETPKAASVNPQGKDTRPPGRLLALQCSAEFVSGRVLLIKGTESYTSRRSTYASTADIQEQLKAGTLAESISLPGVSLWVDSMEGTELSPGTCRISTIIQRSENILKPSILQFVESATEPGRNMTAIPVASIQTGPSDSLPVIREREESPNQRRASIQEADSSLGHQAISPLAGLTAKTRLIISLRIDKSRLALSCEPDNQVVADLAWDSGGFNLQCQPRAETIAATMQISSVSFHLYREIYQMRHTFVSGALAGLTGTFVLRDGQPLPAVEAMIYTKVSADLNIKLLRQWFAFNSVWIARLSPMTRTTAADASGSVSLPARPPCEPDQQRSPLIHRTGRLGKIGRHVIICVRLHQVSLRANLDVSKVDIEIPVIDGRLAANDTIQRLLVDLGSLKMIGTRTVSGRVINDGIRFVAERKKILEDTSYVTVMELRIDAKDTLAELACIEQHVLGLHIYPTVVELHDDCLMGLEKGACTMRKMGLAFKINLGQVDMMFAMLSLNALLDEFHSFLRRIDDEKTEAEHGSAAYRHHLANKPKNAIAAVAETMQKSRLTEMPAGATDLHIEQRLVLVTQRANLAIQATNEEKIYVVRLTPVHAKYRKTGHDRHLEAEVESVRLSRDRPKDITMLKDMKSVGEWLHNKTGVTREELVSLPFITILMDSVENEVARILDYDFDINYHNQKIKIALTMQAIRDAQEAYSIAKQIRAGKMDRDATAENMMGEAGAARSNDLILRPRKVNLRPPPADYLGSTTDEMLRLLKYDQAFLKAPHASHVVQTKLDMIMDLLLTIYNKLECNLP</sequence>
<evidence type="ECO:0000313" key="1">
    <source>
        <dbReference type="EMBL" id="KAJ9104947.1"/>
    </source>
</evidence>
<dbReference type="Proteomes" id="UP001241377">
    <property type="component" value="Unassembled WGS sequence"/>
</dbReference>
<gene>
    <name evidence="1" type="ORF">QFC19_003742</name>
</gene>
<protein>
    <submittedName>
        <fullName evidence="1">Uncharacterized protein</fullName>
    </submittedName>
</protein>
<comment type="caution">
    <text evidence="1">The sequence shown here is derived from an EMBL/GenBank/DDBJ whole genome shotgun (WGS) entry which is preliminary data.</text>
</comment>
<name>A0ACC2W014_9TREE</name>
<accession>A0ACC2W014</accession>
<organism evidence="1 2">
    <name type="scientific">Naganishia cerealis</name>
    <dbReference type="NCBI Taxonomy" id="610337"/>
    <lineage>
        <taxon>Eukaryota</taxon>
        <taxon>Fungi</taxon>
        <taxon>Dikarya</taxon>
        <taxon>Basidiomycota</taxon>
        <taxon>Agaricomycotina</taxon>
        <taxon>Tremellomycetes</taxon>
        <taxon>Filobasidiales</taxon>
        <taxon>Filobasidiaceae</taxon>
        <taxon>Naganishia</taxon>
    </lineage>
</organism>
<keyword evidence="2" id="KW-1185">Reference proteome</keyword>
<proteinExistence type="predicted"/>